<keyword evidence="7" id="KW-1185">Reference proteome</keyword>
<dbReference type="GO" id="GO:0007017">
    <property type="term" value="P:microtubule-based process"/>
    <property type="evidence" value="ECO:0007669"/>
    <property type="project" value="InterPro"/>
</dbReference>
<dbReference type="Pfam" id="PF00091">
    <property type="entry name" value="Tubulin"/>
    <property type="match status" value="1"/>
</dbReference>
<dbReference type="AlphaFoldDB" id="A0A8S1TQM7"/>
<keyword evidence="3" id="KW-0547">Nucleotide-binding</keyword>
<gene>
    <name evidence="6" type="ORF">POCTA_138.1.T0290081</name>
</gene>
<dbReference type="InterPro" id="IPR000217">
    <property type="entry name" value="Tubulin"/>
</dbReference>
<comment type="similarity">
    <text evidence="1">Belongs to the tubulin family.</text>
</comment>
<reference evidence="6" key="1">
    <citation type="submission" date="2021-01" db="EMBL/GenBank/DDBJ databases">
        <authorList>
            <consortium name="Genoscope - CEA"/>
            <person name="William W."/>
        </authorList>
    </citation>
    <scope>NUCLEOTIDE SEQUENCE</scope>
</reference>
<dbReference type="EMBL" id="CAJJDP010000029">
    <property type="protein sequence ID" value="CAD8154283.1"/>
    <property type="molecule type" value="Genomic_DNA"/>
</dbReference>
<organism evidence="6 7">
    <name type="scientific">Paramecium octaurelia</name>
    <dbReference type="NCBI Taxonomy" id="43137"/>
    <lineage>
        <taxon>Eukaryota</taxon>
        <taxon>Sar</taxon>
        <taxon>Alveolata</taxon>
        <taxon>Ciliophora</taxon>
        <taxon>Intramacronucleata</taxon>
        <taxon>Oligohymenophorea</taxon>
        <taxon>Peniculida</taxon>
        <taxon>Parameciidae</taxon>
        <taxon>Paramecium</taxon>
    </lineage>
</organism>
<keyword evidence="4" id="KW-0342">GTP-binding</keyword>
<dbReference type="CDD" id="cd02187">
    <property type="entry name" value="beta_tubulin"/>
    <property type="match status" value="1"/>
</dbReference>
<dbReference type="FunFam" id="3.40.50.1440:FF:000044">
    <property type="entry name" value="Tubulin alpha chain"/>
    <property type="match status" value="1"/>
</dbReference>
<evidence type="ECO:0000256" key="3">
    <source>
        <dbReference type="ARBA" id="ARBA00022741"/>
    </source>
</evidence>
<protein>
    <recommendedName>
        <fullName evidence="5">Tubulin/FtsZ GTPase domain-containing protein</fullName>
    </recommendedName>
</protein>
<evidence type="ECO:0000256" key="2">
    <source>
        <dbReference type="ARBA" id="ARBA00022701"/>
    </source>
</evidence>
<evidence type="ECO:0000313" key="6">
    <source>
        <dbReference type="EMBL" id="CAD8154283.1"/>
    </source>
</evidence>
<name>A0A8S1TQM7_PAROT</name>
<sequence>MGEIIQLCFGDIGNNIGHQYLEKLIDDHYLDDKNNLTKDQYRQKIHVSFEELKTQQYQFRGIFDHSSDQSIHNLLTSPESEYINNDLLLQNRNRNKSGTFSNSQLNFRDQVKEELFEKLRHQFEKCDNFFGCHFTHSTYDYSSGSSSVAIDSYRESYPYKFSSSFSMFPNIVSSNTIEIYNTCFSIYRLVEYCDSVVLFDYGALENQLTKLRQLSTFQNFNNVIAECLLQINCSQRFPGYQNGDLKKIATNLSPFPRLHFFTCAFTPIQSGSDLQQTLKNLCVPTSSYFTFENATRNLYLSQALITRCNSYNLDFQQAFSTIQNNIEWIPDAAVHINCKIENRNLGKTVMHLGNHRDLGHSFKQHSELFAANFRRKAFVHYYLQDGMDEMEFTEAESNMNDFISEYQDYCNCCGISEYDEEEQESEQDF</sequence>
<dbReference type="InterPro" id="IPR003008">
    <property type="entry name" value="Tubulin_FtsZ_GTPase"/>
</dbReference>
<dbReference type="PANTHER" id="PTHR11588">
    <property type="entry name" value="TUBULIN"/>
    <property type="match status" value="1"/>
</dbReference>
<dbReference type="Proteomes" id="UP000683925">
    <property type="component" value="Unassembled WGS sequence"/>
</dbReference>
<feature type="domain" description="Tubulin/FtsZ GTPase" evidence="5">
    <location>
        <begin position="3"/>
        <end position="206"/>
    </location>
</feature>
<dbReference type="GO" id="GO:0005874">
    <property type="term" value="C:microtubule"/>
    <property type="evidence" value="ECO:0007669"/>
    <property type="project" value="UniProtKB-KW"/>
</dbReference>
<accession>A0A8S1TQM7</accession>
<evidence type="ECO:0000313" key="7">
    <source>
        <dbReference type="Proteomes" id="UP000683925"/>
    </source>
</evidence>
<dbReference type="OrthoDB" id="305172at2759"/>
<evidence type="ECO:0000259" key="5">
    <source>
        <dbReference type="Pfam" id="PF00091"/>
    </source>
</evidence>
<dbReference type="FunFam" id="1.10.287.600:FF:000020">
    <property type="entry name" value="Tubulin beta chain"/>
    <property type="match status" value="1"/>
</dbReference>
<dbReference type="GO" id="GO:0005525">
    <property type="term" value="F:GTP binding"/>
    <property type="evidence" value="ECO:0007669"/>
    <property type="project" value="UniProtKB-KW"/>
</dbReference>
<proteinExistence type="inferred from homology"/>
<evidence type="ECO:0000256" key="4">
    <source>
        <dbReference type="ARBA" id="ARBA00023134"/>
    </source>
</evidence>
<comment type="caution">
    <text evidence="6">The sequence shown here is derived from an EMBL/GenBank/DDBJ whole genome shotgun (WGS) entry which is preliminary data.</text>
</comment>
<keyword evidence="2" id="KW-0493">Microtubule</keyword>
<dbReference type="OMA" id="NNIEWIP"/>
<evidence type="ECO:0000256" key="1">
    <source>
        <dbReference type="ARBA" id="ARBA00009636"/>
    </source>
</evidence>